<feature type="compositionally biased region" description="Basic and acidic residues" evidence="1">
    <location>
        <begin position="101"/>
        <end position="110"/>
    </location>
</feature>
<organism evidence="3">
    <name type="scientific">Melampsora larici-populina (strain 98AG31 / pathotype 3-4-7)</name>
    <name type="common">Poplar leaf rust fungus</name>
    <dbReference type="NCBI Taxonomy" id="747676"/>
    <lineage>
        <taxon>Eukaryota</taxon>
        <taxon>Fungi</taxon>
        <taxon>Dikarya</taxon>
        <taxon>Basidiomycota</taxon>
        <taxon>Pucciniomycotina</taxon>
        <taxon>Pucciniomycetes</taxon>
        <taxon>Pucciniales</taxon>
        <taxon>Melampsoraceae</taxon>
        <taxon>Melampsora</taxon>
    </lineage>
</organism>
<dbReference type="VEuPathDB" id="FungiDB:MELLADRAFT_65245"/>
<proteinExistence type="predicted"/>
<name>F4RUK8_MELLP</name>
<evidence type="ECO:0000256" key="1">
    <source>
        <dbReference type="SAM" id="MobiDB-lite"/>
    </source>
</evidence>
<dbReference type="InParanoid" id="F4RUK8"/>
<dbReference type="RefSeq" id="XP_007412741.1">
    <property type="nucleotide sequence ID" value="XM_007412679.1"/>
</dbReference>
<dbReference type="GeneID" id="18930407"/>
<evidence type="ECO:0000313" key="2">
    <source>
        <dbReference type="EMBL" id="EGG03948.1"/>
    </source>
</evidence>
<dbReference type="Proteomes" id="UP000001072">
    <property type="component" value="Unassembled WGS sequence"/>
</dbReference>
<dbReference type="HOGENOM" id="CLU_126122_0_0_1"/>
<feature type="region of interest" description="Disordered" evidence="1">
    <location>
        <begin position="15"/>
        <end position="110"/>
    </location>
</feature>
<keyword evidence="3" id="KW-1185">Reference proteome</keyword>
<feature type="compositionally biased region" description="Acidic residues" evidence="1">
    <location>
        <begin position="70"/>
        <end position="81"/>
    </location>
</feature>
<dbReference type="KEGG" id="mlr:MELLADRAFT_65245"/>
<dbReference type="AlphaFoldDB" id="F4RUK8"/>
<protein>
    <submittedName>
        <fullName evidence="2">Uncharacterized protein</fullName>
    </submittedName>
</protein>
<dbReference type="EMBL" id="GL883121">
    <property type="protein sequence ID" value="EGG03948.1"/>
    <property type="molecule type" value="Genomic_DNA"/>
</dbReference>
<gene>
    <name evidence="2" type="ORF">MELLADRAFT_65245</name>
</gene>
<evidence type="ECO:0000313" key="3">
    <source>
        <dbReference type="Proteomes" id="UP000001072"/>
    </source>
</evidence>
<sequence length="184" mass="21409">MVTFAQELIESRRLAEQALANGESGPSTRSRSRNRDGDQNEEIEVYNQNEDDPIEGIEEDNGDDPKNDFNDEELEYVEEEEERKLNKTDNIPIPPYGRLRQPRDSPDEIERPKGLAMINVERDLRQGTDHDQSFILHIYILSSFLRSFPPFQRHNSKDITYPSPNSTSYPLYNSTSFRTPYQLL</sequence>
<feature type="compositionally biased region" description="Acidic residues" evidence="1">
    <location>
        <begin position="39"/>
        <end position="62"/>
    </location>
</feature>
<reference evidence="3" key="1">
    <citation type="journal article" date="2011" name="Proc. Natl. Acad. Sci. U.S.A.">
        <title>Obligate biotrophy features unraveled by the genomic analysis of rust fungi.</title>
        <authorList>
            <person name="Duplessis S."/>
            <person name="Cuomo C.A."/>
            <person name="Lin Y.-C."/>
            <person name="Aerts A."/>
            <person name="Tisserant E."/>
            <person name="Veneault-Fourrey C."/>
            <person name="Joly D.L."/>
            <person name="Hacquard S."/>
            <person name="Amselem J."/>
            <person name="Cantarel B.L."/>
            <person name="Chiu R."/>
            <person name="Coutinho P.M."/>
            <person name="Feau N."/>
            <person name="Field M."/>
            <person name="Frey P."/>
            <person name="Gelhaye E."/>
            <person name="Goldberg J."/>
            <person name="Grabherr M.G."/>
            <person name="Kodira C.D."/>
            <person name="Kohler A."/>
            <person name="Kuees U."/>
            <person name="Lindquist E.A."/>
            <person name="Lucas S.M."/>
            <person name="Mago R."/>
            <person name="Mauceli E."/>
            <person name="Morin E."/>
            <person name="Murat C."/>
            <person name="Pangilinan J.L."/>
            <person name="Park R."/>
            <person name="Pearson M."/>
            <person name="Quesneville H."/>
            <person name="Rouhier N."/>
            <person name="Sakthikumar S."/>
            <person name="Salamov A.A."/>
            <person name="Schmutz J."/>
            <person name="Selles B."/>
            <person name="Shapiro H."/>
            <person name="Tanguay P."/>
            <person name="Tuskan G.A."/>
            <person name="Henrissat B."/>
            <person name="Van de Peer Y."/>
            <person name="Rouze P."/>
            <person name="Ellis J.G."/>
            <person name="Dodds P.N."/>
            <person name="Schein J.E."/>
            <person name="Zhong S."/>
            <person name="Hamelin R.C."/>
            <person name="Grigoriev I.V."/>
            <person name="Szabo L.J."/>
            <person name="Martin F."/>
        </authorList>
    </citation>
    <scope>NUCLEOTIDE SEQUENCE [LARGE SCALE GENOMIC DNA]</scope>
    <source>
        <strain evidence="3">98AG31 / pathotype 3-4-7</strain>
    </source>
</reference>
<accession>F4RUK8</accession>